<dbReference type="AlphaFoldDB" id="A0A6C0EIM4"/>
<accession>A0A6C0EIM4</accession>
<sequence length="255" mass="29498">MIRQISQLAFIANALSFNTNDNYPVSTYKSVDYDNMISFLHKINEGTMIVYDMCETLDETYSILSGTNKPDCNYNISYINNTDIVIHPPNPKIVEFFKLEKKMFCKKEHIECGELTLILKLGNLIESGIILAMENNLDDLWINLEIIDFNEMYNLYKMSLTNAELLTNITLSKQKSNVLLTQEKYRLNKILSKTYFSSFTDKVEIWLGDPIKDSFIYVGRTLGETFGTLLDKTLPEISLEFKLIVILCLVIYIRK</sequence>
<dbReference type="EMBL" id="MN738867">
    <property type="protein sequence ID" value="QHT29026.1"/>
    <property type="molecule type" value="Genomic_DNA"/>
</dbReference>
<name>A0A6C0EIM4_9ZZZZ</name>
<reference evidence="1" key="1">
    <citation type="journal article" date="2020" name="Nature">
        <title>Giant virus diversity and host interactions through global metagenomics.</title>
        <authorList>
            <person name="Schulz F."/>
            <person name="Roux S."/>
            <person name="Paez-Espino D."/>
            <person name="Jungbluth S."/>
            <person name="Walsh D.A."/>
            <person name="Denef V.J."/>
            <person name="McMahon K.D."/>
            <person name="Konstantinidis K.T."/>
            <person name="Eloe-Fadrosh E.A."/>
            <person name="Kyrpides N.C."/>
            <person name="Woyke T."/>
        </authorList>
    </citation>
    <scope>NUCLEOTIDE SEQUENCE</scope>
    <source>
        <strain evidence="1">GVMAG-M-3300001351-8</strain>
    </source>
</reference>
<protein>
    <submittedName>
        <fullName evidence="1">Uncharacterized protein</fullName>
    </submittedName>
</protein>
<proteinExistence type="predicted"/>
<evidence type="ECO:0000313" key="1">
    <source>
        <dbReference type="EMBL" id="QHT29026.1"/>
    </source>
</evidence>
<organism evidence="1">
    <name type="scientific">viral metagenome</name>
    <dbReference type="NCBI Taxonomy" id="1070528"/>
    <lineage>
        <taxon>unclassified sequences</taxon>
        <taxon>metagenomes</taxon>
        <taxon>organismal metagenomes</taxon>
    </lineage>
</organism>